<organism evidence="1 2">
    <name type="scientific">Gemmata palustris</name>
    <dbReference type="NCBI Taxonomy" id="2822762"/>
    <lineage>
        <taxon>Bacteria</taxon>
        <taxon>Pseudomonadati</taxon>
        <taxon>Planctomycetota</taxon>
        <taxon>Planctomycetia</taxon>
        <taxon>Gemmatales</taxon>
        <taxon>Gemmataceae</taxon>
        <taxon>Gemmata</taxon>
    </lineage>
</organism>
<dbReference type="Proteomes" id="UP000676565">
    <property type="component" value="Unassembled WGS sequence"/>
</dbReference>
<evidence type="ECO:0000313" key="2">
    <source>
        <dbReference type="Proteomes" id="UP000676565"/>
    </source>
</evidence>
<dbReference type="NCBIfam" id="TIGR01725">
    <property type="entry name" value="phge_HK97_gp10"/>
    <property type="match status" value="1"/>
</dbReference>
<dbReference type="EMBL" id="JAGKQQ010000001">
    <property type="protein sequence ID" value="MBP3955395.1"/>
    <property type="molecule type" value="Genomic_DNA"/>
</dbReference>
<dbReference type="InterPro" id="IPR010064">
    <property type="entry name" value="HK97-gp10_tail"/>
</dbReference>
<proteinExistence type="predicted"/>
<gene>
    <name evidence="1" type="ORF">J8F10_08890</name>
</gene>
<accession>A0ABS5BP03</accession>
<dbReference type="RefSeq" id="WP_210653477.1">
    <property type="nucleotide sequence ID" value="NZ_JAGKQQ010000001.1"/>
</dbReference>
<reference evidence="1 2" key="1">
    <citation type="submission" date="2021-04" db="EMBL/GenBank/DDBJ databases">
        <authorList>
            <person name="Ivanova A."/>
        </authorList>
    </citation>
    <scope>NUCLEOTIDE SEQUENCE [LARGE SCALE GENOMIC DNA]</scope>
    <source>
        <strain evidence="1 2">G18</strain>
    </source>
</reference>
<protein>
    <recommendedName>
        <fullName evidence="3">HK97 gp10 family phage protein</fullName>
    </recommendedName>
</protein>
<evidence type="ECO:0000313" key="1">
    <source>
        <dbReference type="EMBL" id="MBP3955395.1"/>
    </source>
</evidence>
<dbReference type="Pfam" id="PF04883">
    <property type="entry name" value="HK97-gp10_like"/>
    <property type="match status" value="1"/>
</dbReference>
<comment type="caution">
    <text evidence="1">The sequence shown here is derived from an EMBL/GenBank/DDBJ whole genome shotgun (WGS) entry which is preliminary data.</text>
</comment>
<name>A0ABS5BP03_9BACT</name>
<sequence length="150" mass="16067">MDFSVKVEGLDKIQNATLDVQRSIEAELVKGLFASAKKVEGEAKRSITDGQKTGRVYTRRTVTHQASAPGEAPASDTGRLVNSINSSVDGLDGVVVAGGGIVDYARSLEFGTSKMSARPFMFPALEKSKGWIRERLAKAVRIAAAKSVKR</sequence>
<keyword evidence="2" id="KW-1185">Reference proteome</keyword>
<evidence type="ECO:0008006" key="3">
    <source>
        <dbReference type="Google" id="ProtNLM"/>
    </source>
</evidence>